<dbReference type="Proteomes" id="UP000308600">
    <property type="component" value="Unassembled WGS sequence"/>
</dbReference>
<keyword evidence="2" id="KW-1185">Reference proteome</keyword>
<name>A0ACD3AFU9_9AGAR</name>
<proteinExistence type="predicted"/>
<protein>
    <submittedName>
        <fullName evidence="1">Uncharacterized protein</fullName>
    </submittedName>
</protein>
<reference evidence="1 2" key="1">
    <citation type="journal article" date="2019" name="Nat. Ecol. Evol.">
        <title>Megaphylogeny resolves global patterns of mushroom evolution.</title>
        <authorList>
            <person name="Varga T."/>
            <person name="Krizsan K."/>
            <person name="Foldi C."/>
            <person name="Dima B."/>
            <person name="Sanchez-Garcia M."/>
            <person name="Sanchez-Ramirez S."/>
            <person name="Szollosi G.J."/>
            <person name="Szarkandi J.G."/>
            <person name="Papp V."/>
            <person name="Albert L."/>
            <person name="Andreopoulos W."/>
            <person name="Angelini C."/>
            <person name="Antonin V."/>
            <person name="Barry K.W."/>
            <person name="Bougher N.L."/>
            <person name="Buchanan P."/>
            <person name="Buyck B."/>
            <person name="Bense V."/>
            <person name="Catcheside P."/>
            <person name="Chovatia M."/>
            <person name="Cooper J."/>
            <person name="Damon W."/>
            <person name="Desjardin D."/>
            <person name="Finy P."/>
            <person name="Geml J."/>
            <person name="Haridas S."/>
            <person name="Hughes K."/>
            <person name="Justo A."/>
            <person name="Karasinski D."/>
            <person name="Kautmanova I."/>
            <person name="Kiss B."/>
            <person name="Kocsube S."/>
            <person name="Kotiranta H."/>
            <person name="LaButti K.M."/>
            <person name="Lechner B.E."/>
            <person name="Liimatainen K."/>
            <person name="Lipzen A."/>
            <person name="Lukacs Z."/>
            <person name="Mihaltcheva S."/>
            <person name="Morgado L.N."/>
            <person name="Niskanen T."/>
            <person name="Noordeloos M.E."/>
            <person name="Ohm R.A."/>
            <person name="Ortiz-Santana B."/>
            <person name="Ovrebo C."/>
            <person name="Racz N."/>
            <person name="Riley R."/>
            <person name="Savchenko A."/>
            <person name="Shiryaev A."/>
            <person name="Soop K."/>
            <person name="Spirin V."/>
            <person name="Szebenyi C."/>
            <person name="Tomsovsky M."/>
            <person name="Tulloss R.E."/>
            <person name="Uehling J."/>
            <person name="Grigoriev I.V."/>
            <person name="Vagvolgyi C."/>
            <person name="Papp T."/>
            <person name="Martin F.M."/>
            <person name="Miettinen O."/>
            <person name="Hibbett D.S."/>
            <person name="Nagy L.G."/>
        </authorList>
    </citation>
    <scope>NUCLEOTIDE SEQUENCE [LARGE SCALE GENOMIC DNA]</scope>
    <source>
        <strain evidence="1 2">NL-1719</strain>
    </source>
</reference>
<evidence type="ECO:0000313" key="1">
    <source>
        <dbReference type="EMBL" id="TFK64411.1"/>
    </source>
</evidence>
<organism evidence="1 2">
    <name type="scientific">Pluteus cervinus</name>
    <dbReference type="NCBI Taxonomy" id="181527"/>
    <lineage>
        <taxon>Eukaryota</taxon>
        <taxon>Fungi</taxon>
        <taxon>Dikarya</taxon>
        <taxon>Basidiomycota</taxon>
        <taxon>Agaricomycotina</taxon>
        <taxon>Agaricomycetes</taxon>
        <taxon>Agaricomycetidae</taxon>
        <taxon>Agaricales</taxon>
        <taxon>Pluteineae</taxon>
        <taxon>Pluteaceae</taxon>
        <taxon>Pluteus</taxon>
    </lineage>
</organism>
<dbReference type="EMBL" id="ML208475">
    <property type="protein sequence ID" value="TFK64411.1"/>
    <property type="molecule type" value="Genomic_DNA"/>
</dbReference>
<gene>
    <name evidence="1" type="ORF">BDN72DRAFT_901567</name>
</gene>
<accession>A0ACD3AFU9</accession>
<sequence length="547" mass="61917">MATLPVHHPSTFVHAVLSTSELARIICFHLLDVLGPPNRSSTLLPLLYLALSCRWLSYSALEAIWSRLSSIKFLLQTLPPNSWETTDPNNAYGSFIKPKPALRTLTAEDCSRFRMYCTFMKTVTTDLLPFDPKFFDHLERMFGPQLPLLQLKCLIWTDSFELPLNPFSTHFFVPSLKAVKFRVDDGGRGGYDKILPKLLEICPGLRTIEFTDFEVDYRYKEPMDKLSGIFLHWKHLTNLEIPAISTEVFAQLAMGNDFNNGLATLRIGDMQHVDWEAFGRSVQSRTGFANLKHLALSEISLKGALRVLGTSRTSLTTLMLEIRSILLGSDWETLFQAVRGGVDVDQIELLALSEAPYQTWNIADERVQYPDTIGSDHLSTLLPLKNLRSLYLCATYGFNINDTSIGALARGMSKLESLQFSTTRRNTMWPPTLTFHGLAQLALGLPELQTLSLQFDAYNVRPFDSATHAELVSPQRRSSTTFLDVRLSPILRPTSAAEMLHDIFPNLEVLRSERMYSLSVTHALWMDVKNILGLQDDRRLLNLLNMQ</sequence>
<evidence type="ECO:0000313" key="2">
    <source>
        <dbReference type="Proteomes" id="UP000308600"/>
    </source>
</evidence>